<accession>A0A1M7TZZ3</accession>
<keyword evidence="1" id="KW-0472">Membrane</keyword>
<feature type="binding site" evidence="1">
    <location>
        <position position="260"/>
    </location>
    <ligand>
        <name>Fe cation</name>
        <dbReference type="ChEBI" id="CHEBI:24875"/>
    </ligand>
</feature>
<feature type="transmembrane region" description="Helical" evidence="1">
    <location>
        <begin position="127"/>
        <end position="148"/>
    </location>
</feature>
<reference evidence="3 4" key="1">
    <citation type="submission" date="2016-12" db="EMBL/GenBank/DDBJ databases">
        <authorList>
            <person name="Song W.-J."/>
            <person name="Kurnit D.M."/>
        </authorList>
    </citation>
    <scope>NUCLEOTIDE SEQUENCE [LARGE SCALE GENOMIC DNA]</scope>
    <source>
        <strain evidence="3 4">DSM 43162</strain>
    </source>
</reference>
<feature type="binding site" evidence="1">
    <location>
        <position position="139"/>
    </location>
    <ligand>
        <name>Fe cation</name>
        <dbReference type="ChEBI" id="CHEBI:24875"/>
    </ligand>
</feature>
<dbReference type="GO" id="GO:0005506">
    <property type="term" value="F:iron ion binding"/>
    <property type="evidence" value="ECO:0007669"/>
    <property type="project" value="UniProtKB-UniRule"/>
</dbReference>
<proteinExistence type="inferred from homology"/>
<comment type="subcellular location">
    <subcellularLocation>
        <location evidence="1">Cell membrane</location>
        <topology evidence="1">Multi-pass membrane protein</topology>
    </subcellularLocation>
</comment>
<evidence type="ECO:0000256" key="1">
    <source>
        <dbReference type="HAMAP-Rule" id="MF_02093"/>
    </source>
</evidence>
<dbReference type="Proteomes" id="UP000184428">
    <property type="component" value="Unassembled WGS sequence"/>
</dbReference>
<dbReference type="RefSeq" id="WP_072918217.1">
    <property type="nucleotide sequence ID" value="NZ_FRDM01000010.1"/>
</dbReference>
<dbReference type="InterPro" id="IPR022270">
    <property type="entry name" value="Blh_diox"/>
</dbReference>
<dbReference type="AlphaFoldDB" id="A0A1M7TZZ3"/>
<evidence type="ECO:0000313" key="3">
    <source>
        <dbReference type="EMBL" id="SHN76243.1"/>
    </source>
</evidence>
<comment type="similarity">
    <text evidence="1">Belongs to the Brp/Blh beta-carotene diooxygenase family.</text>
</comment>
<dbReference type="GO" id="GO:0010436">
    <property type="term" value="F:carotenoid dioxygenase activity"/>
    <property type="evidence" value="ECO:0007669"/>
    <property type="project" value="UniProtKB-UniRule"/>
</dbReference>
<feature type="transmembrane region" description="Helical" evidence="1">
    <location>
        <begin position="103"/>
        <end position="121"/>
    </location>
</feature>
<feature type="transmembrane region" description="Helical" evidence="1">
    <location>
        <begin position="43"/>
        <end position="63"/>
    </location>
</feature>
<evidence type="ECO:0000313" key="4">
    <source>
        <dbReference type="Proteomes" id="UP000184428"/>
    </source>
</evidence>
<comment type="function">
    <text evidence="1">Catalyzes the cleavage of beta-carotene at its central double bond (15,15') to yield two molecules of all-trans-retinal.</text>
</comment>
<feature type="transmembrane region" description="Helical" evidence="1">
    <location>
        <begin position="201"/>
        <end position="220"/>
    </location>
</feature>
<keyword evidence="1" id="KW-1003">Cell membrane</keyword>
<comment type="cofactor">
    <cofactor evidence="1">
        <name>Fe(2+)</name>
        <dbReference type="ChEBI" id="CHEBI:29033"/>
    </cofactor>
</comment>
<sequence>MTPSDARARALRSGGDRRPGQEPAAPPAPGGHSTAPFEAPARAATAVSGAAVAAVVLVELAVPGGWGDAAWVVLVAGLLLGLPHGAVDHLVPATRLRWPLSRVAGFAAGYAALAAGAWLAFRAWPGPALLVFAAVSAWHFGSGETSFADLRAGRPVRRRAAAALVVGAVVLLVPLARGTAGTAAVVAAVVPGTDGTLPPGVRTAVLAVVLPAAALLTAQLVRRRHRLEAAELAGLVVLVLVVPPLAAFGVYFGCWHSVRHVARVVAEDPGSTDDLAAGRIGRPLRRFAVRAALPTAAVLGVLWLLWSAAGGWRAFVATDLPLLAALTLPHVLVVGWLDAAHRPPGRDGLRPPARRGRRRG</sequence>
<feature type="binding site" evidence="1">
    <location>
        <position position="256"/>
    </location>
    <ligand>
        <name>Fe cation</name>
        <dbReference type="ChEBI" id="CHEBI:24875"/>
    </ligand>
</feature>
<keyword evidence="1" id="KW-0560">Oxidoreductase</keyword>
<dbReference type="GO" id="GO:0003834">
    <property type="term" value="F:beta-carotene 15,15'-dioxygenase activity"/>
    <property type="evidence" value="ECO:0007669"/>
    <property type="project" value="UniProtKB-EC"/>
</dbReference>
<feature type="transmembrane region" description="Helical" evidence="1">
    <location>
        <begin position="160"/>
        <end position="189"/>
    </location>
</feature>
<keyword evidence="1" id="KW-0408">Iron</keyword>
<dbReference type="GO" id="GO:0004497">
    <property type="term" value="F:monooxygenase activity"/>
    <property type="evidence" value="ECO:0007669"/>
    <property type="project" value="UniProtKB-KW"/>
</dbReference>
<keyword evidence="1" id="KW-0479">Metal-binding</keyword>
<feature type="transmembrane region" description="Helical" evidence="1">
    <location>
        <begin position="287"/>
        <end position="308"/>
    </location>
</feature>
<keyword evidence="3" id="KW-0503">Monooxygenase</keyword>
<keyword evidence="1" id="KW-0223">Dioxygenase</keyword>
<feature type="transmembrane region" description="Helical" evidence="1">
    <location>
        <begin position="232"/>
        <end position="252"/>
    </location>
</feature>
<feature type="binding site" evidence="1">
    <location>
        <position position="84"/>
    </location>
    <ligand>
        <name>Fe cation</name>
        <dbReference type="ChEBI" id="CHEBI:24875"/>
    </ligand>
</feature>
<keyword evidence="1" id="KW-0812">Transmembrane</keyword>
<dbReference type="EMBL" id="FRDM01000010">
    <property type="protein sequence ID" value="SHN76243.1"/>
    <property type="molecule type" value="Genomic_DNA"/>
</dbReference>
<gene>
    <name evidence="3" type="ORF">SAMN05660350_02400</name>
</gene>
<name>A0A1M7TZZ3_9ACTN</name>
<dbReference type="Pfam" id="PF15461">
    <property type="entry name" value="BCD"/>
    <property type="match status" value="1"/>
</dbReference>
<protein>
    <recommendedName>
        <fullName evidence="1">Probable beta-carotene 15,15'-dioxygenase</fullName>
        <ecNumber evidence="1">1.13.11.63</ecNumber>
    </recommendedName>
</protein>
<organism evidence="3 4">
    <name type="scientific">Geodermatophilus obscurus</name>
    <dbReference type="NCBI Taxonomy" id="1861"/>
    <lineage>
        <taxon>Bacteria</taxon>
        <taxon>Bacillati</taxon>
        <taxon>Actinomycetota</taxon>
        <taxon>Actinomycetes</taxon>
        <taxon>Geodermatophilales</taxon>
        <taxon>Geodermatophilaceae</taxon>
        <taxon>Geodermatophilus</taxon>
    </lineage>
</organism>
<comment type="catalytic activity">
    <reaction evidence="1">
        <text>all-trans-beta-carotene + O2 = 2 all-trans-retinal</text>
        <dbReference type="Rhea" id="RHEA:32887"/>
        <dbReference type="ChEBI" id="CHEBI:15379"/>
        <dbReference type="ChEBI" id="CHEBI:17579"/>
        <dbReference type="ChEBI" id="CHEBI:17898"/>
        <dbReference type="EC" id="1.13.11.63"/>
    </reaction>
</comment>
<evidence type="ECO:0000256" key="2">
    <source>
        <dbReference type="SAM" id="MobiDB-lite"/>
    </source>
</evidence>
<feature type="region of interest" description="Disordered" evidence="2">
    <location>
        <begin position="1"/>
        <end position="36"/>
    </location>
</feature>
<keyword evidence="1" id="KW-1133">Transmembrane helix</keyword>
<dbReference type="NCBIfam" id="TIGR03753">
    <property type="entry name" value="blh_monoox"/>
    <property type="match status" value="1"/>
</dbReference>
<dbReference type="GO" id="GO:0005886">
    <property type="term" value="C:plasma membrane"/>
    <property type="evidence" value="ECO:0007669"/>
    <property type="project" value="UniProtKB-SubCell"/>
</dbReference>
<dbReference type="EC" id="1.13.11.63" evidence="1"/>
<dbReference type="GO" id="GO:0016121">
    <property type="term" value="P:carotene catabolic process"/>
    <property type="evidence" value="ECO:0007669"/>
    <property type="project" value="UniProtKB-UniRule"/>
</dbReference>
<dbReference type="HAMAP" id="MF_02093">
    <property type="entry name" value="Beta_carotene_diox"/>
    <property type="match status" value="1"/>
</dbReference>
<feature type="transmembrane region" description="Helical" evidence="1">
    <location>
        <begin position="69"/>
        <end position="91"/>
    </location>
</feature>